<name>A0A1I7YKW2_9BILA</name>
<feature type="region of interest" description="Disordered" evidence="7">
    <location>
        <begin position="579"/>
        <end position="649"/>
    </location>
</feature>
<evidence type="ECO:0000313" key="9">
    <source>
        <dbReference type="Proteomes" id="UP000095287"/>
    </source>
</evidence>
<dbReference type="SUPFAM" id="SSF54928">
    <property type="entry name" value="RNA-binding domain, RBD"/>
    <property type="match status" value="2"/>
</dbReference>
<feature type="region of interest" description="Disordered" evidence="7">
    <location>
        <begin position="443"/>
        <end position="483"/>
    </location>
</feature>
<comment type="function">
    <text evidence="5">May be involved in the turnover of nuclear polyadenylated (pA+) RNA.</text>
</comment>
<dbReference type="InterPro" id="IPR035979">
    <property type="entry name" value="RBD_domain_sf"/>
</dbReference>
<evidence type="ECO:0000256" key="3">
    <source>
        <dbReference type="ARBA" id="ARBA00022833"/>
    </source>
</evidence>
<dbReference type="InterPro" id="IPR012677">
    <property type="entry name" value="Nucleotide-bd_a/b_plait_sf"/>
</dbReference>
<dbReference type="Gene3D" id="3.30.70.330">
    <property type="match status" value="1"/>
</dbReference>
<dbReference type="AlphaFoldDB" id="A0A1I7YKW2"/>
<dbReference type="PANTHER" id="PTHR14398:SF0">
    <property type="entry name" value="ZINC FINGER PROTEIN SWM"/>
    <property type="match status" value="1"/>
</dbReference>
<evidence type="ECO:0000256" key="2">
    <source>
        <dbReference type="ARBA" id="ARBA00022771"/>
    </source>
</evidence>
<dbReference type="InterPro" id="IPR036855">
    <property type="entry name" value="Znf_CCCH_sf"/>
</dbReference>
<dbReference type="PROSITE" id="PS50103">
    <property type="entry name" value="ZF_C3H1"/>
    <property type="match status" value="1"/>
</dbReference>
<feature type="compositionally biased region" description="Low complexity" evidence="7">
    <location>
        <begin position="269"/>
        <end position="278"/>
    </location>
</feature>
<dbReference type="SUPFAM" id="SSF90229">
    <property type="entry name" value="CCCH zinc finger"/>
    <property type="match status" value="1"/>
</dbReference>
<dbReference type="GO" id="GO:0003723">
    <property type="term" value="F:RNA binding"/>
    <property type="evidence" value="ECO:0007669"/>
    <property type="project" value="UniProtKB-KW"/>
</dbReference>
<feature type="region of interest" description="Disordered" evidence="7">
    <location>
        <begin position="100"/>
        <end position="311"/>
    </location>
</feature>
<keyword evidence="4" id="KW-0694">RNA-binding</keyword>
<dbReference type="SMART" id="SM00356">
    <property type="entry name" value="ZnF_C3H1"/>
    <property type="match status" value="1"/>
</dbReference>
<feature type="compositionally biased region" description="Basic residues" evidence="7">
    <location>
        <begin position="199"/>
        <end position="213"/>
    </location>
</feature>
<evidence type="ECO:0000256" key="7">
    <source>
        <dbReference type="SAM" id="MobiDB-lite"/>
    </source>
</evidence>
<keyword evidence="3 6" id="KW-0862">Zinc</keyword>
<evidence type="ECO:0000313" key="10">
    <source>
        <dbReference type="WBParaSite" id="L893_g17345.t1"/>
    </source>
</evidence>
<feature type="compositionally biased region" description="Polar residues" evidence="7">
    <location>
        <begin position="162"/>
        <end position="179"/>
    </location>
</feature>
<proteinExistence type="predicted"/>
<feature type="compositionally biased region" description="Polar residues" evidence="7">
    <location>
        <begin position="448"/>
        <end position="459"/>
    </location>
</feature>
<dbReference type="InterPro" id="IPR045137">
    <property type="entry name" value="RBM26/27"/>
</dbReference>
<dbReference type="GO" id="GO:0005634">
    <property type="term" value="C:nucleus"/>
    <property type="evidence" value="ECO:0007669"/>
    <property type="project" value="TreeGrafter"/>
</dbReference>
<dbReference type="WBParaSite" id="L893_g17345.t1">
    <property type="protein sequence ID" value="L893_g17345.t1"/>
    <property type="gene ID" value="L893_g17345"/>
</dbReference>
<feature type="compositionally biased region" description="Low complexity" evidence="7">
    <location>
        <begin position="111"/>
        <end position="120"/>
    </location>
</feature>
<organism evidence="9 10">
    <name type="scientific">Steinernema glaseri</name>
    <dbReference type="NCBI Taxonomy" id="37863"/>
    <lineage>
        <taxon>Eukaryota</taxon>
        <taxon>Metazoa</taxon>
        <taxon>Ecdysozoa</taxon>
        <taxon>Nematoda</taxon>
        <taxon>Chromadorea</taxon>
        <taxon>Rhabditida</taxon>
        <taxon>Tylenchina</taxon>
        <taxon>Panagrolaimomorpha</taxon>
        <taxon>Strongyloidoidea</taxon>
        <taxon>Steinernematidae</taxon>
        <taxon>Steinernema</taxon>
    </lineage>
</organism>
<dbReference type="FunFam" id="3.30.70.330:FF:000208">
    <property type="entry name" value="RNA-binding protein 27 isoform X2"/>
    <property type="match status" value="1"/>
</dbReference>
<sequence length="920" mass="101128">MPRDIDQEQLRNWLVGEIRPICDADPTALAKYVVALVRKDKPEEQLKPFCVEQLEVFLQSKSGPFVDRLFDVISRGAYLNAAPQTASPPAVVAPAATAPKPAAAPAPAPAPVQQKQPSPVHVEKPTPAPAATSAPAEVQPAASTSTEPAQSRVPEAAPARLSHQNASPTSSTRTESNGSSRDRSQRKRVSPPRQSSRSPTRHRSRSPRDRRRPQSNSLSSSGGSGGSGGSMSSSGGSACTHRSSALAALEYMPGPRLQGAPVKIERASRTASSSGRSNESYRRRSRSRSRSPYERHERRREERDAQPARRRRCRDFDEMGYCTRGDSCSFDHGPDPVVMDSQALEKIGLSGMNRRPAPPVVDYSVPPPGYNPVNPPPPGVENTIYGAPSVPQTVDGGYNPEAPALTDGLPKSINFSVPPPMATSWNGGNTPYSNVSVVSNVPKPSNAYDPTSPSNNPIQQADRPQRPFIPGYRGRGRGGRYNQYLAGGRNGASTENASLQVRKIPVEFNNIAKLNEHFEQFGTIVNMQVKYQGDQEAALITYSSKFEADKAYKSTEPIFNNRFIRVFWHNEGGQAVNQVQSTPEGTGEGPANGNSYAPCYPPRGRGYGRGSFSSNRGTHQGSHHPMAPMASAPVEQPQPEPPVVPKKVTINPELAAAREKFRRDKEQRQKDEQQKSQLTELFKLRQELMDKQLTCQKDLFAKIKAEQNPEMRKKFMMLFKKCDTTVQTLKKDMFDLSEQIKELCSRMEERKKAHEEDEKKRKRPARGDDLEAEILGERPARDSEEPAAKKPKESEDLLANKRGRVVTVRGFPSDHEDDLISHLESFGELYDMEFNIRGADRIATFTYVKAEDAQKAYDEAAKAFEFSDSLVIEWAPVALASDEAGAVIPDEKRKPEERVTAAGLLAAIDDGENESDGSDS</sequence>
<evidence type="ECO:0000256" key="1">
    <source>
        <dbReference type="ARBA" id="ARBA00022723"/>
    </source>
</evidence>
<dbReference type="Pfam" id="PF00642">
    <property type="entry name" value="zf-CCCH"/>
    <property type="match status" value="1"/>
</dbReference>
<dbReference type="Pfam" id="PF01480">
    <property type="entry name" value="PWI"/>
    <property type="match status" value="1"/>
</dbReference>
<evidence type="ECO:0000256" key="4">
    <source>
        <dbReference type="ARBA" id="ARBA00022884"/>
    </source>
</evidence>
<dbReference type="InterPro" id="IPR000571">
    <property type="entry name" value="Znf_CCCH"/>
</dbReference>
<dbReference type="PANTHER" id="PTHR14398">
    <property type="entry name" value="RNA RECOGNITION RRM/RNP DOMAIN"/>
    <property type="match status" value="1"/>
</dbReference>
<dbReference type="GO" id="GO:0008270">
    <property type="term" value="F:zinc ion binding"/>
    <property type="evidence" value="ECO:0007669"/>
    <property type="project" value="UniProtKB-KW"/>
</dbReference>
<dbReference type="CDD" id="cd12257">
    <property type="entry name" value="RRM1_RBM26_like"/>
    <property type="match status" value="1"/>
</dbReference>
<evidence type="ECO:0000256" key="5">
    <source>
        <dbReference type="ARBA" id="ARBA00043866"/>
    </source>
</evidence>
<feature type="compositionally biased region" description="Basic and acidic residues" evidence="7">
    <location>
        <begin position="291"/>
        <end position="307"/>
    </location>
</feature>
<feature type="region of interest" description="Disordered" evidence="7">
    <location>
        <begin position="749"/>
        <end position="796"/>
    </location>
</feature>
<keyword evidence="9" id="KW-1185">Reference proteome</keyword>
<keyword evidence="1 6" id="KW-0479">Metal-binding</keyword>
<feature type="domain" description="C3H1-type" evidence="8">
    <location>
        <begin position="307"/>
        <end position="335"/>
    </location>
</feature>
<reference evidence="10" key="1">
    <citation type="submission" date="2016-11" db="UniProtKB">
        <authorList>
            <consortium name="WormBaseParasite"/>
        </authorList>
    </citation>
    <scope>IDENTIFICATION</scope>
</reference>
<dbReference type="Proteomes" id="UP000095287">
    <property type="component" value="Unplaced"/>
</dbReference>
<dbReference type="InterPro" id="IPR000504">
    <property type="entry name" value="RRM_dom"/>
</dbReference>
<evidence type="ECO:0000256" key="6">
    <source>
        <dbReference type="PROSITE-ProRule" id="PRU00723"/>
    </source>
</evidence>
<dbReference type="SMART" id="SM00360">
    <property type="entry name" value="RRM"/>
    <property type="match status" value="2"/>
</dbReference>
<accession>A0A1I7YKW2</accession>
<dbReference type="InterPro" id="IPR002483">
    <property type="entry name" value="PWI_dom"/>
</dbReference>
<evidence type="ECO:0000259" key="8">
    <source>
        <dbReference type="PROSITE" id="PS50103"/>
    </source>
</evidence>
<feature type="zinc finger region" description="C3H1-type" evidence="6">
    <location>
        <begin position="307"/>
        <end position="335"/>
    </location>
</feature>
<protein>
    <submittedName>
        <fullName evidence="10">C3H1-type domain-containing protein</fullName>
    </submittedName>
</protein>
<keyword evidence="2 6" id="KW-0863">Zinc-finger</keyword>